<dbReference type="PANTHER" id="PTHR13774">
    <property type="entry name" value="PHENAZINE BIOSYNTHESIS PROTEIN"/>
    <property type="match status" value="1"/>
</dbReference>
<dbReference type="AlphaFoldDB" id="A5WEL9"/>
<dbReference type="PIRSF" id="PIRSF016184">
    <property type="entry name" value="PhzC_PhzF"/>
    <property type="match status" value="1"/>
</dbReference>
<dbReference type="GO" id="GO:0016853">
    <property type="term" value="F:isomerase activity"/>
    <property type="evidence" value="ECO:0007669"/>
    <property type="project" value="UniProtKB-KW"/>
</dbReference>
<accession>A5WEL9</accession>
<dbReference type="InterPro" id="IPR003719">
    <property type="entry name" value="Phenazine_PhzF-like"/>
</dbReference>
<keyword evidence="2" id="KW-0413">Isomerase</keyword>
<proteinExistence type="inferred from homology"/>
<organism evidence="4">
    <name type="scientific">Psychrobacter sp. (strain PRwf-1)</name>
    <dbReference type="NCBI Taxonomy" id="349106"/>
    <lineage>
        <taxon>Bacteria</taxon>
        <taxon>Pseudomonadati</taxon>
        <taxon>Pseudomonadota</taxon>
        <taxon>Gammaproteobacteria</taxon>
        <taxon>Moraxellales</taxon>
        <taxon>Moraxellaceae</taxon>
        <taxon>Psychrobacter</taxon>
    </lineage>
</organism>
<name>A5WEL9_PSYWF</name>
<evidence type="ECO:0000313" key="4">
    <source>
        <dbReference type="EMBL" id="ABQ94110.1"/>
    </source>
</evidence>
<dbReference type="Gene3D" id="3.10.310.10">
    <property type="entry name" value="Diaminopimelate Epimerase, Chain A, domain 1"/>
    <property type="match status" value="2"/>
</dbReference>
<evidence type="ECO:0000256" key="3">
    <source>
        <dbReference type="PIRSR" id="PIRSR016184-1"/>
    </source>
</evidence>
<comment type="similarity">
    <text evidence="1">Belongs to the PhzF family.</text>
</comment>
<reference evidence="4" key="1">
    <citation type="submission" date="2007-05" db="EMBL/GenBank/DDBJ databases">
        <title>Complete sequence of chromosome of Psychrobacter sp. PRwf-1.</title>
        <authorList>
            <consortium name="US DOE Joint Genome Institute"/>
            <person name="Copeland A."/>
            <person name="Lucas S."/>
            <person name="Lapidus A."/>
            <person name="Barry K."/>
            <person name="Detter J.C."/>
            <person name="Glavina del Rio T."/>
            <person name="Hammon N."/>
            <person name="Israni S."/>
            <person name="Dalin E."/>
            <person name="Tice H."/>
            <person name="Pitluck S."/>
            <person name="Chain P."/>
            <person name="Malfatti S."/>
            <person name="Shin M."/>
            <person name="Vergez L."/>
            <person name="Schmutz J."/>
            <person name="Larimer F."/>
            <person name="Land M."/>
            <person name="Hauser L."/>
            <person name="Kyrpides N."/>
            <person name="Kim E."/>
            <person name="Tiedje J."/>
            <person name="Richardson P."/>
        </authorList>
    </citation>
    <scope>NUCLEOTIDE SEQUENCE [LARGE SCALE GENOMIC DNA]</scope>
    <source>
        <strain evidence="4">PRwf-1</strain>
    </source>
</reference>
<gene>
    <name evidence="4" type="ordered locus">PsycPRwf_1161</name>
</gene>
<dbReference type="PANTHER" id="PTHR13774:SF17">
    <property type="entry name" value="PHENAZINE BIOSYNTHESIS-LIKE DOMAIN-CONTAINING PROTEIN"/>
    <property type="match status" value="1"/>
</dbReference>
<dbReference type="KEGG" id="prw:PsycPRwf_1161"/>
<dbReference type="HOGENOM" id="CLU_048756_2_2_6"/>
<dbReference type="NCBIfam" id="TIGR00654">
    <property type="entry name" value="PhzF_family"/>
    <property type="match status" value="1"/>
</dbReference>
<sequence>MTLNCDTAPKKENPMPLDIHIIDAFTDTVFKGNSAAVIILNQWLEDSVMQSIASQNNLSETAFLVKNETDLEDKATLDYHIRWFSPLKEMDFCGHATLASAFLLFEQHSTATSIHFYAKAVGSLIIQKTPEGKIRMNFPNTLPSLIYSATHELAADVDPAINTVLAHLPNAPYKIYKNHQAYFIMFDNEAAVLGFEPDTLLMTQLAPLGLVLTAQAQSNKYSKYDFISRYFSQALGGAEDPVTGSVHTALAPLWGKQLSKDQLLAYQASSRGGELQCELQGDRVLISGHAVRYLSGVIEI</sequence>
<evidence type="ECO:0000256" key="2">
    <source>
        <dbReference type="ARBA" id="ARBA00023235"/>
    </source>
</evidence>
<dbReference type="EMBL" id="CP000713">
    <property type="protein sequence ID" value="ABQ94110.1"/>
    <property type="molecule type" value="Genomic_DNA"/>
</dbReference>
<dbReference type="SUPFAM" id="SSF54506">
    <property type="entry name" value="Diaminopimelate epimerase-like"/>
    <property type="match status" value="1"/>
</dbReference>
<dbReference type="eggNOG" id="COG0384">
    <property type="taxonomic scope" value="Bacteria"/>
</dbReference>
<dbReference type="STRING" id="349106.PsycPRwf_1161"/>
<protein>
    <submittedName>
        <fullName evidence="4">Phenazine biosynthesis protein PhzF family</fullName>
    </submittedName>
</protein>
<dbReference type="GO" id="GO:0005737">
    <property type="term" value="C:cytoplasm"/>
    <property type="evidence" value="ECO:0007669"/>
    <property type="project" value="TreeGrafter"/>
</dbReference>
<evidence type="ECO:0000256" key="1">
    <source>
        <dbReference type="ARBA" id="ARBA00008270"/>
    </source>
</evidence>
<dbReference type="Pfam" id="PF02567">
    <property type="entry name" value="PhzC-PhzF"/>
    <property type="match status" value="1"/>
</dbReference>
<feature type="active site" evidence="3">
    <location>
        <position position="60"/>
    </location>
</feature>